<dbReference type="InterPro" id="IPR013783">
    <property type="entry name" value="Ig-like_fold"/>
</dbReference>
<name>A0ABS0T807_9CAUL</name>
<dbReference type="SUPFAM" id="SSF49313">
    <property type="entry name" value="Cadherin-like"/>
    <property type="match status" value="3"/>
</dbReference>
<dbReference type="EMBL" id="JADWOX010000033">
    <property type="protein sequence ID" value="MBI1686998.1"/>
    <property type="molecule type" value="Genomic_DNA"/>
</dbReference>
<evidence type="ECO:0000259" key="2">
    <source>
        <dbReference type="PROSITE" id="PS51208"/>
    </source>
</evidence>
<feature type="region of interest" description="Disordered" evidence="1">
    <location>
        <begin position="695"/>
        <end position="735"/>
    </location>
</feature>
<dbReference type="PANTHER" id="PTHR37494:SF1">
    <property type="entry name" value="STAPHYLOCOCCUS AUREUS SURFACE PROTEIN A"/>
    <property type="match status" value="1"/>
</dbReference>
<evidence type="ECO:0000256" key="1">
    <source>
        <dbReference type="SAM" id="MobiDB-lite"/>
    </source>
</evidence>
<dbReference type="PANTHER" id="PTHR37494">
    <property type="entry name" value="HEMAGGLUTININ"/>
    <property type="match status" value="1"/>
</dbReference>
<feature type="compositionally biased region" description="Low complexity" evidence="1">
    <location>
        <begin position="717"/>
        <end position="735"/>
    </location>
</feature>
<dbReference type="Proteomes" id="UP000639859">
    <property type="component" value="Unassembled WGS sequence"/>
</dbReference>
<keyword evidence="4" id="KW-1185">Reference proteome</keyword>
<dbReference type="Pfam" id="PF05345">
    <property type="entry name" value="He_PIG"/>
    <property type="match status" value="3"/>
</dbReference>
<dbReference type="Gene3D" id="2.60.40.3440">
    <property type="match status" value="1"/>
</dbReference>
<dbReference type="InterPro" id="IPR015919">
    <property type="entry name" value="Cadherin-like_sf"/>
</dbReference>
<dbReference type="Gene3D" id="2.40.128.130">
    <property type="entry name" value="Autotransporter beta-domain"/>
    <property type="match status" value="1"/>
</dbReference>
<proteinExistence type="predicted"/>
<dbReference type="Gene3D" id="2.60.40.10">
    <property type="entry name" value="Immunoglobulins"/>
    <property type="match status" value="3"/>
</dbReference>
<accession>A0ABS0T807</accession>
<dbReference type="SMART" id="SM00869">
    <property type="entry name" value="Autotransporter"/>
    <property type="match status" value="1"/>
</dbReference>
<gene>
    <name evidence="3" type="ORF">I4Q42_25285</name>
</gene>
<feature type="non-terminal residue" evidence="3">
    <location>
        <position position="1"/>
    </location>
</feature>
<evidence type="ECO:0000313" key="4">
    <source>
        <dbReference type="Proteomes" id="UP000639859"/>
    </source>
</evidence>
<organism evidence="3 4">
    <name type="scientific">Caulobacter hibisci</name>
    <dbReference type="NCBI Taxonomy" id="2035993"/>
    <lineage>
        <taxon>Bacteria</taxon>
        <taxon>Pseudomonadati</taxon>
        <taxon>Pseudomonadota</taxon>
        <taxon>Alphaproteobacteria</taxon>
        <taxon>Caulobacterales</taxon>
        <taxon>Caulobacteraceae</taxon>
        <taxon>Caulobacter</taxon>
    </lineage>
</organism>
<sequence length="1018" mass="100668">QTVVTSGGTAPVTFAVTTGALPTGLTLNASTGAISGTATAAGAYSFAVTAIDANSLTDAQTYTGTIASLLQSPSAGAVTMSVAANSTGNPVAPALSGGAATSVVIVGQPSHGTATASGLSFAYTPAPGFSGSDSFTYTATNAAGTSSPALVTIAVSAPTLILAPTGALAGGTVGLVYAQTLSASRGTGPYVYAVSGGALPAGLTVDPATVAVSGTPTTAGSYAFDILVTDVNGATGTAAYTIVIAPAPLAAPNAGAVSITVAANSADNPVAPALSGGAATSVAIAGQPAHGAATVSGLLIVYTPAAGFSGVDSFTYTAANAAGVSPPGLVTITVTAPTLVLTPAGGLPDGMAEAAYAQTLTVSGGASPYHFAVTSGAPPPGLTLNAASGAISGTPTTAGSYGFQVTATDANGATGSSAYTVTIAPAPPVAADSTSATVPANTQTEAGQNVSLNLSTLVTGDVTEVRIVTQPQHGTVTLSQTLAMRGGGGLFMMAIAGLSTPSQFVAVYTPDKDFQGVDSFAFVAVGPGGVSAPAVATITVVGRPPTAKALAAATTDGKTVSIELTTGATDGPFTGATLGAVTPADAATVALVQGGTASARTFRLDVTPEVRFGGTIKIDYTLTNVFGDSSTATVTIQVTARPNPAADPVVQGISDAQGEAARRFAQAQVDNFMRRAERLHGADCLASGNGVTLSAVDMDRTDDPRGRVGGPAPDGVNRASDGSNGGAASNAEASAAVRGCRPGDASVWTSGAISLSTRDASGDASKIRATSSGLSLGVDKRVSERASVGIGVGYGEDRSRVGGDAGRVSAQSTVVAAYGSLAPADGLFIDGMVARGWLDFDTRRLDPTSGVTTLGARDGRFTVAALSAGVDRRSGGLSWSPYGRLEYLSGSLDAYREQGAGIYDLRFDRRSLRSTLGVLGLRAAYERPTVAGILTTSLRAEWRHEFSGGSRQGVDYADVPGVAYYSLPALGWSREQLLIDPGLGLLLSSGWELGLDAGLRLSDGESATQARVEAKKRF</sequence>
<dbReference type="InterPro" id="IPR036709">
    <property type="entry name" value="Autotransporte_beta_dom_sf"/>
</dbReference>
<dbReference type="Pfam" id="PF17963">
    <property type="entry name" value="Big_9"/>
    <property type="match status" value="2"/>
</dbReference>
<dbReference type="SUPFAM" id="SSF103515">
    <property type="entry name" value="Autotransporter"/>
    <property type="match status" value="1"/>
</dbReference>
<dbReference type="RefSeq" id="WP_198578880.1">
    <property type="nucleotide sequence ID" value="NZ_JADWOX010000033.1"/>
</dbReference>
<dbReference type="PROSITE" id="PS51208">
    <property type="entry name" value="AUTOTRANSPORTER"/>
    <property type="match status" value="1"/>
</dbReference>
<evidence type="ECO:0000313" key="3">
    <source>
        <dbReference type="EMBL" id="MBI1686998.1"/>
    </source>
</evidence>
<protein>
    <submittedName>
        <fullName evidence="3">Autotransporter domain-containing protein</fullName>
    </submittedName>
</protein>
<dbReference type="Gene3D" id="2.60.40.2810">
    <property type="match status" value="1"/>
</dbReference>
<dbReference type="Pfam" id="PF03797">
    <property type="entry name" value="Autotransporter"/>
    <property type="match status" value="1"/>
</dbReference>
<feature type="domain" description="Autotransporter" evidence="2">
    <location>
        <begin position="740"/>
        <end position="1018"/>
    </location>
</feature>
<feature type="compositionally biased region" description="Basic and acidic residues" evidence="1">
    <location>
        <begin position="697"/>
        <end position="706"/>
    </location>
</feature>
<comment type="caution">
    <text evidence="3">The sequence shown here is derived from an EMBL/GenBank/DDBJ whole genome shotgun (WGS) entry which is preliminary data.</text>
</comment>
<reference evidence="3 4" key="1">
    <citation type="submission" date="2020-11" db="EMBL/GenBank/DDBJ databases">
        <title>genome sequence of strain KACC 18849.</title>
        <authorList>
            <person name="Gao J."/>
            <person name="Zhang X."/>
        </authorList>
    </citation>
    <scope>NUCLEOTIDE SEQUENCE [LARGE SCALE GENOMIC DNA]</scope>
    <source>
        <strain evidence="3 4">KACC 18849</strain>
    </source>
</reference>
<dbReference type="InterPro" id="IPR005546">
    <property type="entry name" value="Autotransporte_beta"/>
</dbReference>